<dbReference type="EMBL" id="LJOW01000226">
    <property type="protein sequence ID" value="OBQ38473.1"/>
    <property type="molecule type" value="Genomic_DNA"/>
</dbReference>
<organism evidence="1 2">
    <name type="scientific">Aphanizomenon flos-aquae WA102</name>
    <dbReference type="NCBI Taxonomy" id="1710896"/>
    <lineage>
        <taxon>Bacteria</taxon>
        <taxon>Bacillati</taxon>
        <taxon>Cyanobacteriota</taxon>
        <taxon>Cyanophyceae</taxon>
        <taxon>Nostocales</taxon>
        <taxon>Aphanizomenonaceae</taxon>
        <taxon>Aphanizomenon</taxon>
    </lineage>
</organism>
<protein>
    <recommendedName>
        <fullName evidence="3">Terminase</fullName>
    </recommendedName>
</protein>
<accession>A0A1B7WMZ0</accession>
<proteinExistence type="predicted"/>
<evidence type="ECO:0008006" key="3">
    <source>
        <dbReference type="Google" id="ProtNLM"/>
    </source>
</evidence>
<gene>
    <name evidence="1" type="ORF">AN484_24200</name>
</gene>
<reference evidence="1 2" key="1">
    <citation type="submission" date="2015-09" db="EMBL/GenBank/DDBJ databases">
        <title>Aphanizomenon flos-aquae WA102.</title>
        <authorList>
            <person name="Driscoll C."/>
        </authorList>
    </citation>
    <scope>NUCLEOTIDE SEQUENCE [LARGE SCALE GENOMIC DNA]</scope>
    <source>
        <strain evidence="1">WA102</strain>
    </source>
</reference>
<dbReference type="AlphaFoldDB" id="A0A1B7WMZ0"/>
<sequence length="116" mass="12801">QEKFAKALATGLPLAKAAKQAGYNPDPAHACRRAKTANVSQRVTELRAIAEEKLELSRQEYLKTAWSRYIELAPDHPVTAKYGEMVAKAQGWNEPDKVELNGSQELIIRIGGNQNA</sequence>
<feature type="non-terminal residue" evidence="1">
    <location>
        <position position="1"/>
    </location>
</feature>
<dbReference type="Proteomes" id="UP000092093">
    <property type="component" value="Unassembled WGS sequence"/>
</dbReference>
<name>A0A1B7WMZ0_APHFL</name>
<comment type="caution">
    <text evidence="1">The sequence shown here is derived from an EMBL/GenBank/DDBJ whole genome shotgun (WGS) entry which is preliminary data.</text>
</comment>
<evidence type="ECO:0000313" key="1">
    <source>
        <dbReference type="EMBL" id="OBQ38473.1"/>
    </source>
</evidence>
<evidence type="ECO:0000313" key="2">
    <source>
        <dbReference type="Proteomes" id="UP000092093"/>
    </source>
</evidence>